<dbReference type="Pfam" id="PF00248">
    <property type="entry name" value="Aldo_ket_red"/>
    <property type="match status" value="1"/>
</dbReference>
<organism evidence="5 6">
    <name type="scientific">Fusarium falciforme</name>
    <dbReference type="NCBI Taxonomy" id="195108"/>
    <lineage>
        <taxon>Eukaryota</taxon>
        <taxon>Fungi</taxon>
        <taxon>Dikarya</taxon>
        <taxon>Ascomycota</taxon>
        <taxon>Pezizomycotina</taxon>
        <taxon>Sordariomycetes</taxon>
        <taxon>Hypocreomycetidae</taxon>
        <taxon>Hypocreales</taxon>
        <taxon>Nectriaceae</taxon>
        <taxon>Fusarium</taxon>
        <taxon>Fusarium solani species complex</taxon>
    </lineage>
</organism>
<evidence type="ECO:0000313" key="5">
    <source>
        <dbReference type="EMBL" id="KAJ4176285.1"/>
    </source>
</evidence>
<evidence type="ECO:0000256" key="3">
    <source>
        <dbReference type="ARBA" id="ARBA00038157"/>
    </source>
</evidence>
<keyword evidence="6" id="KW-1185">Reference proteome</keyword>
<dbReference type="AlphaFoldDB" id="A0A9W8UU95"/>
<dbReference type="Proteomes" id="UP001152087">
    <property type="component" value="Unassembled WGS sequence"/>
</dbReference>
<dbReference type="InterPro" id="IPR036812">
    <property type="entry name" value="NAD(P)_OxRdtase_dom_sf"/>
</dbReference>
<dbReference type="PANTHER" id="PTHR43364:SF7">
    <property type="entry name" value="NADP-DEPENDENT OXIDOREDUCTASE DOMAIN-CONTAINING PROTEIN-RELATED"/>
    <property type="match status" value="1"/>
</dbReference>
<dbReference type="InterPro" id="IPR023210">
    <property type="entry name" value="NADP_OxRdtase_dom"/>
</dbReference>
<protein>
    <recommendedName>
        <fullName evidence="4">NADP-dependent oxidoreductase domain-containing protein</fullName>
    </recommendedName>
</protein>
<gene>
    <name evidence="5" type="ORF">NW755_014498</name>
</gene>
<dbReference type="GO" id="GO:0016491">
    <property type="term" value="F:oxidoreductase activity"/>
    <property type="evidence" value="ECO:0007669"/>
    <property type="project" value="UniProtKB-KW"/>
</dbReference>
<dbReference type="PANTHER" id="PTHR43364">
    <property type="entry name" value="NADH-SPECIFIC METHYLGLYOXAL REDUCTASE-RELATED"/>
    <property type="match status" value="1"/>
</dbReference>
<reference evidence="5" key="1">
    <citation type="submission" date="2022-09" db="EMBL/GenBank/DDBJ databases">
        <title>Fusarium specimens isolated from Avocado Roots.</title>
        <authorList>
            <person name="Stajich J."/>
            <person name="Roper C."/>
            <person name="Heimlech-Rivalta G."/>
        </authorList>
    </citation>
    <scope>NUCLEOTIDE SEQUENCE</scope>
    <source>
        <strain evidence="5">A02</strain>
    </source>
</reference>
<keyword evidence="2" id="KW-0560">Oxidoreductase</keyword>
<evidence type="ECO:0000259" key="4">
    <source>
        <dbReference type="Pfam" id="PF00248"/>
    </source>
</evidence>
<dbReference type="EMBL" id="JAOQAV010000211">
    <property type="protein sequence ID" value="KAJ4176285.1"/>
    <property type="molecule type" value="Genomic_DNA"/>
</dbReference>
<feature type="domain" description="NADP-dependent oxidoreductase" evidence="4">
    <location>
        <begin position="33"/>
        <end position="101"/>
    </location>
</feature>
<keyword evidence="1" id="KW-0521">NADP</keyword>
<sequence length="101" mass="11369">MPSLIQPPRLPQGPQRWHRVLSLTASVKVSPTCLGGISLGNNWSELFGESDDVFALLDEFFRLRGNFIDMANHYNAGNSEHMLGEWMQARGVRDQMVIAIK</sequence>
<evidence type="ECO:0000256" key="1">
    <source>
        <dbReference type="ARBA" id="ARBA00022857"/>
    </source>
</evidence>
<dbReference type="OrthoDB" id="48988at2759"/>
<accession>A0A9W8UU95</accession>
<name>A0A9W8UU95_9HYPO</name>
<proteinExistence type="inferred from homology"/>
<comment type="caution">
    <text evidence="5">The sequence shown here is derived from an EMBL/GenBank/DDBJ whole genome shotgun (WGS) entry which is preliminary data.</text>
</comment>
<evidence type="ECO:0000256" key="2">
    <source>
        <dbReference type="ARBA" id="ARBA00023002"/>
    </source>
</evidence>
<evidence type="ECO:0000313" key="6">
    <source>
        <dbReference type="Proteomes" id="UP001152087"/>
    </source>
</evidence>
<dbReference type="SUPFAM" id="SSF51430">
    <property type="entry name" value="NAD(P)-linked oxidoreductase"/>
    <property type="match status" value="1"/>
</dbReference>
<comment type="similarity">
    <text evidence="3">Belongs to the aldo/keto reductase family. Aldo/keto reductase 2 subfamily.</text>
</comment>
<dbReference type="Gene3D" id="3.20.20.100">
    <property type="entry name" value="NADP-dependent oxidoreductase domain"/>
    <property type="match status" value="1"/>
</dbReference>
<dbReference type="InterPro" id="IPR050523">
    <property type="entry name" value="AKR_Detox_Biosynth"/>
</dbReference>